<reference evidence="1 2" key="1">
    <citation type="submission" date="2020-08" db="EMBL/GenBank/DDBJ databases">
        <title>Description of novel Pseudomonas species.</title>
        <authorList>
            <person name="Duman M."/>
            <person name="Mulet M."/>
            <person name="Altun S."/>
            <person name="Saticioglu I.B."/>
            <person name="Lalucat J."/>
            <person name="Garcia-Valdes E."/>
        </authorList>
    </citation>
    <scope>NUCLEOTIDE SEQUENCE [LARGE SCALE GENOMIC DNA]</scope>
    <source>
        <strain evidence="1 2">P66</strain>
    </source>
</reference>
<gene>
    <name evidence="1" type="ORF">H8F21_16145</name>
</gene>
<keyword evidence="1" id="KW-0378">Hydrolase</keyword>
<dbReference type="PROSITE" id="PS51257">
    <property type="entry name" value="PROKAR_LIPOPROTEIN"/>
    <property type="match status" value="1"/>
</dbReference>
<dbReference type="EMBL" id="JACOPV010000009">
    <property type="protein sequence ID" value="MBM5459100.1"/>
    <property type="molecule type" value="Genomic_DNA"/>
</dbReference>
<dbReference type="GO" id="GO:0016787">
    <property type="term" value="F:hydrolase activity"/>
    <property type="evidence" value="ECO:0007669"/>
    <property type="project" value="UniProtKB-KW"/>
</dbReference>
<keyword evidence="2" id="KW-1185">Reference proteome</keyword>
<evidence type="ECO:0000313" key="1">
    <source>
        <dbReference type="EMBL" id="MBM5459100.1"/>
    </source>
</evidence>
<dbReference type="RefSeq" id="WP_203585003.1">
    <property type="nucleotide sequence ID" value="NZ_JACOPV010000009.1"/>
</dbReference>
<dbReference type="InterPro" id="IPR029058">
    <property type="entry name" value="AB_hydrolase_fold"/>
</dbReference>
<evidence type="ECO:0000313" key="2">
    <source>
        <dbReference type="Proteomes" id="UP000745663"/>
    </source>
</evidence>
<dbReference type="Proteomes" id="UP000745663">
    <property type="component" value="Unassembled WGS sequence"/>
</dbReference>
<organism evidence="1 2">
    <name type="scientific">Pseudomonas arcuscaelestis</name>
    <dbReference type="NCBI Taxonomy" id="2710591"/>
    <lineage>
        <taxon>Bacteria</taxon>
        <taxon>Pseudomonadati</taxon>
        <taxon>Pseudomonadota</taxon>
        <taxon>Gammaproteobacteria</taxon>
        <taxon>Pseudomonadales</taxon>
        <taxon>Pseudomonadaceae</taxon>
        <taxon>Pseudomonas</taxon>
    </lineage>
</organism>
<comment type="caution">
    <text evidence="1">The sequence shown here is derived from an EMBL/GenBank/DDBJ whole genome shotgun (WGS) entry which is preliminary data.</text>
</comment>
<protein>
    <submittedName>
        <fullName evidence="1">Alpha/beta hydrolase</fullName>
    </submittedName>
</protein>
<accession>A0ABS2C056</accession>
<proteinExistence type="predicted"/>
<name>A0ABS2C056_9PSED</name>
<sequence length="269" mass="29156">MFKSLIAAGLAAGLSVLSGCASRVDLASYSSSKLQAAVLTTDGFLIQGMVPAAGSYKHMRVYIESDGYAWATSSQPSTDPTPRTSIMLRFAADDVNPSAYLARPCQFVQSNACNTDVWTHSRFGKAEIDSMSSALTALKSRFGVQSFELIGHSGGGEVALVLAGMREDVDLVQTIAGNVDPIFWTKLHNLTPLKTPITPLLYKDRLRTIPQRHIVGMRDRVVPASVAQAYSAQLEGQCLEIVSVDATHNDGYDSVWKRFSTHPLLCEEL</sequence>
<dbReference type="Gene3D" id="3.40.50.1820">
    <property type="entry name" value="alpha/beta hydrolase"/>
    <property type="match status" value="1"/>
</dbReference>
<dbReference type="SUPFAM" id="SSF53474">
    <property type="entry name" value="alpha/beta-Hydrolases"/>
    <property type="match status" value="1"/>
</dbReference>